<dbReference type="CDD" id="cd03280">
    <property type="entry name" value="ABC_MutS2"/>
    <property type="match status" value="1"/>
</dbReference>
<feature type="coiled-coil region" evidence="9">
    <location>
        <begin position="512"/>
        <end position="610"/>
    </location>
</feature>
<keyword evidence="2 8" id="KW-0699">rRNA-binding</keyword>
<dbReference type="GO" id="GO:0045910">
    <property type="term" value="P:negative regulation of DNA recombination"/>
    <property type="evidence" value="ECO:0007669"/>
    <property type="project" value="InterPro"/>
</dbReference>
<dbReference type="AlphaFoldDB" id="A0A4P8XW98"/>
<dbReference type="OrthoDB" id="9808166at2"/>
<dbReference type="FunFam" id="3.40.50.300:FF:000830">
    <property type="entry name" value="Endonuclease MutS2"/>
    <property type="match status" value="1"/>
</dbReference>
<keyword evidence="7 8" id="KW-0238">DNA-binding</keyword>
<dbReference type="SMART" id="SM00463">
    <property type="entry name" value="SMR"/>
    <property type="match status" value="1"/>
</dbReference>
<name>A0A4P8XW98_9FIRM</name>
<gene>
    <name evidence="8" type="primary">mutS2</name>
    <name evidence="8" type="synonym">rqcU</name>
    <name evidence="12" type="ORF">E5Z56_06110</name>
</gene>
<evidence type="ECO:0000256" key="3">
    <source>
        <dbReference type="ARBA" id="ARBA00022741"/>
    </source>
</evidence>
<dbReference type="Gene3D" id="3.30.1370.110">
    <property type="match status" value="1"/>
</dbReference>
<reference evidence="12 13" key="1">
    <citation type="submission" date="2019-04" db="EMBL/GenBank/DDBJ databases">
        <authorList>
            <person name="Embree M."/>
            <person name="Gaffney J.R."/>
        </authorList>
    </citation>
    <scope>NUCLEOTIDE SEQUENCE [LARGE SCALE GENOMIC DNA]</scope>
    <source>
        <strain evidence="12 13">JE7A12</strain>
    </source>
</reference>
<keyword evidence="9" id="KW-0175">Coiled coil</keyword>
<dbReference type="PROSITE" id="PS50828">
    <property type="entry name" value="SMR"/>
    <property type="match status" value="1"/>
</dbReference>
<dbReference type="KEGG" id="ruj:E5Z56_06110"/>
<dbReference type="SUPFAM" id="SSF48334">
    <property type="entry name" value="DNA repair protein MutS, domain III"/>
    <property type="match status" value="1"/>
</dbReference>
<comment type="similarity">
    <text evidence="8">Belongs to the DNA mismatch repair MutS family. MutS2 subfamily.</text>
</comment>
<dbReference type="Pfam" id="PF20297">
    <property type="entry name" value="MSSS"/>
    <property type="match status" value="1"/>
</dbReference>
<dbReference type="Pfam" id="PF00488">
    <property type="entry name" value="MutS_V"/>
    <property type="match status" value="1"/>
</dbReference>
<dbReference type="SUPFAM" id="SSF52540">
    <property type="entry name" value="P-loop containing nucleoside triphosphate hydrolases"/>
    <property type="match status" value="1"/>
</dbReference>
<dbReference type="InterPro" id="IPR002625">
    <property type="entry name" value="Smr_dom"/>
</dbReference>
<keyword evidence="6 8" id="KW-0694">RNA-binding</keyword>
<evidence type="ECO:0000256" key="7">
    <source>
        <dbReference type="ARBA" id="ARBA00023125"/>
    </source>
</evidence>
<dbReference type="InterPro" id="IPR046893">
    <property type="entry name" value="MSSS"/>
</dbReference>
<dbReference type="Proteomes" id="UP000301475">
    <property type="component" value="Chromosome"/>
</dbReference>
<dbReference type="GO" id="GO:0006298">
    <property type="term" value="P:mismatch repair"/>
    <property type="evidence" value="ECO:0007669"/>
    <property type="project" value="InterPro"/>
</dbReference>
<dbReference type="InterPro" id="IPR027417">
    <property type="entry name" value="P-loop_NTPase"/>
</dbReference>
<dbReference type="InterPro" id="IPR036063">
    <property type="entry name" value="Smr_dom_sf"/>
</dbReference>
<dbReference type="InterPro" id="IPR007696">
    <property type="entry name" value="DNA_mismatch_repair_MutS_core"/>
</dbReference>
<evidence type="ECO:0000256" key="9">
    <source>
        <dbReference type="SAM" id="Coils"/>
    </source>
</evidence>
<evidence type="ECO:0000259" key="11">
    <source>
        <dbReference type="PROSITE" id="PS50828"/>
    </source>
</evidence>
<dbReference type="CDD" id="cd06503">
    <property type="entry name" value="ATP-synt_Fo_b"/>
    <property type="match status" value="1"/>
</dbReference>
<dbReference type="EC" id="3.6.4.-" evidence="8"/>
<sequence length="784" mass="87395">MNKHFKALEFDKILEMLGKECSFADAREQALTLKPVFTKEETEKLLKETDDAYVLIGKFGTPSFGSPTNCANQLRRAQAGSGLTTLELLRIGENLRVIRSLRQWRNASDDRASSLDKYFNNLMPNKFLEEKINDAIIAEDEISDKASPTLSDIRRKIRTASSKAREVLDKIVRSSNYSKFLQDKVITQRDGRFVVPVRAECRGSIPGLVHDTSGSGQTVFIEPMGVVQANNDIRMLRNKEKEEIDRILLELSSMAGNCADSIIGSYQNLIDLNVIFAKGNLAYTMKAVTPIVNDKGYINLKKARHPLIDKEKVVPVDITLGKDYTLLVITGPNTGGKTVSLKTTGLLTLMAMSGLMIPCGDESEISVFKKILVDIGDEQSIEQNLSTFSAHMTNTIDILKQASRFSLVLIDELGAGTDPVEGAALAVAILQKLKEKGAKIQCTTHYAELKEFAITTEGVENGCCEFDVQTLRPTYKLLIGIPGKSNAFAISKRLGLSDDIIDNAQHLVSSESRRFEDTIEQLEKRRQTLEKRLKEANDTKALAGRQREKANSIIEKAKREAEREIEKAHQEAERISSRTKAQAQSILDRLENLEKKQKMSAEEKAKLRKSIDKMENTADPIKEKKNEKYTPPRPFKVGDSVLIFDIDKDAEILSINEKDGTAYVQAGIIKTKVKLSNLRLNKEKPKVTVQTSRKRNMPSKMDMNPTTEVDVRGETAMEAIMDVDAAIDNAVLMNINQLTIIHGKGTGVLRAEIQKYLRTHKNIKSFRLGNFGEGDAGVTICEIK</sequence>
<keyword evidence="3 8" id="KW-0547">Nucleotide-binding</keyword>
<dbReference type="EC" id="3.1.-.-" evidence="8"/>
<dbReference type="InterPro" id="IPR036187">
    <property type="entry name" value="DNA_mismatch_repair_MutS_sf"/>
</dbReference>
<dbReference type="GO" id="GO:0019843">
    <property type="term" value="F:rRNA binding"/>
    <property type="evidence" value="ECO:0007669"/>
    <property type="project" value="UniProtKB-UniRule"/>
</dbReference>
<organism evidence="12 13">
    <name type="scientific">Ruminococcus bovis</name>
    <dbReference type="NCBI Taxonomy" id="2564099"/>
    <lineage>
        <taxon>Bacteria</taxon>
        <taxon>Bacillati</taxon>
        <taxon>Bacillota</taxon>
        <taxon>Clostridia</taxon>
        <taxon>Eubacteriales</taxon>
        <taxon>Oscillospiraceae</taxon>
        <taxon>Ruminococcus</taxon>
    </lineage>
</organism>
<dbReference type="RefSeq" id="WP_138157036.1">
    <property type="nucleotide sequence ID" value="NZ_CP039381.1"/>
</dbReference>
<dbReference type="PIRSF" id="PIRSF005814">
    <property type="entry name" value="MutS_YshD"/>
    <property type="match status" value="1"/>
</dbReference>
<dbReference type="GO" id="GO:0030983">
    <property type="term" value="F:mismatched DNA binding"/>
    <property type="evidence" value="ECO:0007669"/>
    <property type="project" value="InterPro"/>
</dbReference>
<dbReference type="SMART" id="SM00533">
    <property type="entry name" value="MUTSd"/>
    <property type="match status" value="1"/>
</dbReference>
<dbReference type="GO" id="GO:0072344">
    <property type="term" value="P:rescue of stalled ribosome"/>
    <property type="evidence" value="ECO:0007669"/>
    <property type="project" value="UniProtKB-UniRule"/>
</dbReference>
<evidence type="ECO:0000313" key="13">
    <source>
        <dbReference type="Proteomes" id="UP000301475"/>
    </source>
</evidence>
<dbReference type="PANTHER" id="PTHR48466">
    <property type="entry name" value="OS10G0509000 PROTEIN-RELATED"/>
    <property type="match status" value="1"/>
</dbReference>
<comment type="subunit">
    <text evidence="8">Homodimer. Binds to stalled ribosomes, contacting rRNA.</text>
</comment>
<dbReference type="EMBL" id="CP039381">
    <property type="protein sequence ID" value="QCT06962.1"/>
    <property type="molecule type" value="Genomic_DNA"/>
</dbReference>
<keyword evidence="1 8" id="KW-0540">Nuclease</keyword>
<dbReference type="NCBIfam" id="TIGR01069">
    <property type="entry name" value="mutS2"/>
    <property type="match status" value="1"/>
</dbReference>
<accession>A0A4P8XW98</accession>
<evidence type="ECO:0000256" key="1">
    <source>
        <dbReference type="ARBA" id="ARBA00022722"/>
    </source>
</evidence>
<dbReference type="GO" id="GO:0005524">
    <property type="term" value="F:ATP binding"/>
    <property type="evidence" value="ECO:0007669"/>
    <property type="project" value="UniProtKB-UniRule"/>
</dbReference>
<dbReference type="InterPro" id="IPR005747">
    <property type="entry name" value="MutS2"/>
</dbReference>
<dbReference type="HAMAP" id="MF_00092">
    <property type="entry name" value="MutS2"/>
    <property type="match status" value="1"/>
</dbReference>
<dbReference type="Pfam" id="PF01713">
    <property type="entry name" value="Smr"/>
    <property type="match status" value="1"/>
</dbReference>
<feature type="region of interest" description="Disordered" evidence="10">
    <location>
        <begin position="684"/>
        <end position="706"/>
    </location>
</feature>
<proteinExistence type="inferred from homology"/>
<evidence type="ECO:0000256" key="4">
    <source>
        <dbReference type="ARBA" id="ARBA00022801"/>
    </source>
</evidence>
<evidence type="ECO:0000256" key="5">
    <source>
        <dbReference type="ARBA" id="ARBA00022840"/>
    </source>
</evidence>
<evidence type="ECO:0000256" key="2">
    <source>
        <dbReference type="ARBA" id="ARBA00022730"/>
    </source>
</evidence>
<dbReference type="SMART" id="SM00534">
    <property type="entry name" value="MUTSac"/>
    <property type="match status" value="1"/>
</dbReference>
<comment type="function">
    <text evidence="8">Endonuclease that is involved in the suppression of homologous recombination and thus may have a key role in the control of bacterial genetic diversity.</text>
</comment>
<feature type="domain" description="Smr" evidence="11">
    <location>
        <begin position="709"/>
        <end position="784"/>
    </location>
</feature>
<keyword evidence="13" id="KW-1185">Reference proteome</keyword>
<dbReference type="SUPFAM" id="SSF160443">
    <property type="entry name" value="SMR domain-like"/>
    <property type="match status" value="1"/>
</dbReference>
<protein>
    <recommendedName>
        <fullName evidence="8">Endonuclease MutS2</fullName>
        <ecNumber evidence="8">3.1.-.-</ecNumber>
    </recommendedName>
    <alternativeName>
        <fullName evidence="8">Ribosome-associated protein quality control-upstream factor</fullName>
        <shortName evidence="8">RQC-upstream factor</shortName>
        <shortName evidence="8">RqcU</shortName>
        <ecNumber evidence="8">3.6.4.-</ecNumber>
    </alternativeName>
</protein>
<dbReference type="InterPro" id="IPR000432">
    <property type="entry name" value="DNA_mismatch_repair_MutS_C"/>
</dbReference>
<comment type="function">
    <text evidence="8">Acts as a ribosome collision sensor, splitting the ribosome into its 2 subunits. Detects stalled/collided 70S ribosomes which it binds and splits by an ATP-hydrolysis driven conformational change. Acts upstream of the ribosome quality control system (RQC), a ribosome-associated complex that mediates the extraction of incompletely synthesized nascent chains from stalled ribosomes and their subsequent degradation. Probably generates substrates for RQC.</text>
</comment>
<evidence type="ECO:0000256" key="6">
    <source>
        <dbReference type="ARBA" id="ARBA00022884"/>
    </source>
</evidence>
<dbReference type="PROSITE" id="PS00486">
    <property type="entry name" value="DNA_MISMATCH_REPAIR_2"/>
    <property type="match status" value="1"/>
</dbReference>
<feature type="binding site" evidence="8">
    <location>
        <begin position="331"/>
        <end position="338"/>
    </location>
    <ligand>
        <name>ATP</name>
        <dbReference type="ChEBI" id="CHEBI:30616"/>
    </ligand>
</feature>
<dbReference type="GO" id="GO:0004519">
    <property type="term" value="F:endonuclease activity"/>
    <property type="evidence" value="ECO:0007669"/>
    <property type="project" value="UniProtKB-UniRule"/>
</dbReference>
<evidence type="ECO:0000256" key="8">
    <source>
        <dbReference type="HAMAP-Rule" id="MF_00092"/>
    </source>
</evidence>
<dbReference type="PANTHER" id="PTHR48466:SF2">
    <property type="entry name" value="OS10G0509000 PROTEIN"/>
    <property type="match status" value="1"/>
</dbReference>
<keyword evidence="8 12" id="KW-0255">Endonuclease</keyword>
<keyword evidence="5 8" id="KW-0067">ATP-binding</keyword>
<keyword evidence="4 8" id="KW-0378">Hydrolase</keyword>
<dbReference type="GO" id="GO:0016887">
    <property type="term" value="F:ATP hydrolysis activity"/>
    <property type="evidence" value="ECO:0007669"/>
    <property type="project" value="InterPro"/>
</dbReference>
<dbReference type="Gene3D" id="3.40.50.300">
    <property type="entry name" value="P-loop containing nucleotide triphosphate hydrolases"/>
    <property type="match status" value="1"/>
</dbReference>
<dbReference type="InterPro" id="IPR045076">
    <property type="entry name" value="MutS"/>
</dbReference>
<dbReference type="GO" id="GO:0140664">
    <property type="term" value="F:ATP-dependent DNA damage sensor activity"/>
    <property type="evidence" value="ECO:0007669"/>
    <property type="project" value="InterPro"/>
</dbReference>
<dbReference type="GO" id="GO:0043023">
    <property type="term" value="F:ribosomal large subunit binding"/>
    <property type="evidence" value="ECO:0007669"/>
    <property type="project" value="UniProtKB-UniRule"/>
</dbReference>
<evidence type="ECO:0000256" key="10">
    <source>
        <dbReference type="SAM" id="MobiDB-lite"/>
    </source>
</evidence>
<evidence type="ECO:0000313" key="12">
    <source>
        <dbReference type="EMBL" id="QCT06962.1"/>
    </source>
</evidence>